<dbReference type="Proteomes" id="UP001262835">
    <property type="component" value="Unassembled WGS sequence"/>
</dbReference>
<comment type="pathway">
    <text evidence="3">Metabolic intermediate biosynthesis; chorismate biosynthesis; chorismate from D-erythrose 4-phosphate and phosphoenolpyruvate: step 1/7.</text>
</comment>
<dbReference type="PANTHER" id="PTHR21337">
    <property type="entry name" value="PHOSPHO-2-DEHYDRO-3-DEOXYHEPTONATE ALDOLASE 1, 2"/>
    <property type="match status" value="1"/>
</dbReference>
<dbReference type="Gene3D" id="3.20.20.70">
    <property type="entry name" value="Aldolase class I"/>
    <property type="match status" value="1"/>
</dbReference>
<evidence type="ECO:0000313" key="4">
    <source>
        <dbReference type="EMBL" id="MDT3331637.1"/>
    </source>
</evidence>
<dbReference type="RefSeq" id="WP_018186444.1">
    <property type="nucleotide sequence ID" value="NZ_JAUZVT010000002.1"/>
</dbReference>
<keyword evidence="3" id="KW-0028">Amino-acid biosynthesis</keyword>
<reference evidence="4 5" key="1">
    <citation type="submission" date="2023-08" db="EMBL/GenBank/DDBJ databases">
        <title>Microbacterium aquilitoris sp. nov. and Microbacterium gwkjibeachense sp. nov., isolated from beach.</title>
        <authorList>
            <person name="Lee S.D."/>
            <person name="Yang H."/>
            <person name="Kim I."/>
        </authorList>
    </citation>
    <scope>NUCLEOTIDE SEQUENCE [LARGE SCALE GENOMIC DNA]</scope>
    <source>
        <strain evidence="4 5">KSW-18</strain>
    </source>
</reference>
<keyword evidence="5" id="KW-1185">Reference proteome</keyword>
<accession>A0ABU3GLQ6</accession>
<comment type="catalytic activity">
    <reaction evidence="3">
        <text>D-erythrose 4-phosphate + phosphoenolpyruvate + H2O = 7-phospho-2-dehydro-3-deoxy-D-arabino-heptonate + phosphate</text>
        <dbReference type="Rhea" id="RHEA:14717"/>
        <dbReference type="ChEBI" id="CHEBI:15377"/>
        <dbReference type="ChEBI" id="CHEBI:16897"/>
        <dbReference type="ChEBI" id="CHEBI:43474"/>
        <dbReference type="ChEBI" id="CHEBI:58394"/>
        <dbReference type="ChEBI" id="CHEBI:58702"/>
        <dbReference type="EC" id="2.5.1.54"/>
    </reaction>
</comment>
<dbReference type="EC" id="2.5.1.54" evidence="3"/>
<dbReference type="EMBL" id="JAUZVT010000002">
    <property type="protein sequence ID" value="MDT3331637.1"/>
    <property type="molecule type" value="Genomic_DNA"/>
</dbReference>
<evidence type="ECO:0000313" key="5">
    <source>
        <dbReference type="Proteomes" id="UP001262835"/>
    </source>
</evidence>
<dbReference type="SUPFAM" id="SSF51569">
    <property type="entry name" value="Aldolase"/>
    <property type="match status" value="1"/>
</dbReference>
<keyword evidence="3" id="KW-0057">Aromatic amino acid biosynthesis</keyword>
<dbReference type="NCBIfam" id="TIGR01358">
    <property type="entry name" value="DAHP_synth_II"/>
    <property type="match status" value="1"/>
</dbReference>
<comment type="similarity">
    <text evidence="1 3">Belongs to the class-II DAHP synthase family.</text>
</comment>
<name>A0ABU3GLQ6_9MICO</name>
<dbReference type="InterPro" id="IPR002480">
    <property type="entry name" value="DAHP_synth_2"/>
</dbReference>
<sequence>MPTPLDHWRSLPIKQQPLWPDADAVAAVSAEIATLPPLVFAGEVDNLRARLAKAASGQAFLLQGGDCAETFAGATAQQIRDRIKTVLQMAVVLTYGASMPVVKMGRMAGQFAKPRSSDTETRGDVTLPAYRGDIVNGYDFTEASRTADPQRLLKGYHTAASTLNLIRAFTQGGFADLREVHSWNQGFAKNPANQRYERLAGEIDRAIKFMEAAGANFDELRGVEFYTGHEGLLMDYEHPMTRIDSRTGTPYNTSAHFLWVGERTRELDGAHVDYFSKIRNPIGVKLGPTTTPETALALIDKLDPEREPGRLTFITRMGAGKIRDALPPLLQAVKDSGATPLWVTDPMHGNGITTPTGYKTRRFDDVVDEVRGFFEAHRSVGTFPGGIHVELTGDDVTECLGGSEMIDEATLATRYESLCDPRLNHMQSLELAFLVAEELGNR</sequence>
<dbReference type="GO" id="GO:0003849">
    <property type="term" value="F:3-deoxy-7-phosphoheptulonate synthase activity"/>
    <property type="evidence" value="ECO:0007669"/>
    <property type="project" value="UniProtKB-EC"/>
</dbReference>
<comment type="caution">
    <text evidence="4">The sequence shown here is derived from an EMBL/GenBank/DDBJ whole genome shotgun (WGS) entry which is preliminary data.</text>
</comment>
<dbReference type="Pfam" id="PF01474">
    <property type="entry name" value="DAHP_synth_2"/>
    <property type="match status" value="1"/>
</dbReference>
<proteinExistence type="inferred from homology"/>
<gene>
    <name evidence="4" type="ORF">Q9S78_13280</name>
</gene>
<protein>
    <recommendedName>
        <fullName evidence="3">Phospho-2-dehydro-3-deoxyheptonate aldolase</fullName>
        <ecNumber evidence="3">2.5.1.54</ecNumber>
    </recommendedName>
</protein>
<organism evidence="4 5">
    <name type="scientific">Microbacterium aquilitoris</name>
    <dbReference type="NCBI Taxonomy" id="3067307"/>
    <lineage>
        <taxon>Bacteria</taxon>
        <taxon>Bacillati</taxon>
        <taxon>Actinomycetota</taxon>
        <taxon>Actinomycetes</taxon>
        <taxon>Micrococcales</taxon>
        <taxon>Microbacteriaceae</taxon>
        <taxon>Microbacterium</taxon>
    </lineage>
</organism>
<keyword evidence="2 3" id="KW-0808">Transferase</keyword>
<dbReference type="PANTHER" id="PTHR21337:SF0">
    <property type="entry name" value="PHOSPHO-2-DEHYDRO-3-DEOXYHEPTONATE ALDOLASE"/>
    <property type="match status" value="1"/>
</dbReference>
<evidence type="ECO:0000256" key="1">
    <source>
        <dbReference type="ARBA" id="ARBA00008911"/>
    </source>
</evidence>
<evidence type="ECO:0000256" key="2">
    <source>
        <dbReference type="ARBA" id="ARBA00022679"/>
    </source>
</evidence>
<dbReference type="InterPro" id="IPR013785">
    <property type="entry name" value="Aldolase_TIM"/>
</dbReference>
<evidence type="ECO:0000256" key="3">
    <source>
        <dbReference type="RuleBase" id="RU363071"/>
    </source>
</evidence>